<name>A0ACB8F266_9SAUR</name>
<organism evidence="1 2">
    <name type="scientific">Sphaerodactylus townsendi</name>
    <dbReference type="NCBI Taxonomy" id="933632"/>
    <lineage>
        <taxon>Eukaryota</taxon>
        <taxon>Metazoa</taxon>
        <taxon>Chordata</taxon>
        <taxon>Craniata</taxon>
        <taxon>Vertebrata</taxon>
        <taxon>Euteleostomi</taxon>
        <taxon>Lepidosauria</taxon>
        <taxon>Squamata</taxon>
        <taxon>Bifurcata</taxon>
        <taxon>Gekkota</taxon>
        <taxon>Sphaerodactylidae</taxon>
        <taxon>Sphaerodactylus</taxon>
    </lineage>
</organism>
<reference evidence="1" key="1">
    <citation type="submission" date="2021-08" db="EMBL/GenBank/DDBJ databases">
        <title>The first chromosome-level gecko genome reveals the dynamic sex chromosomes of Neotropical dwarf geckos (Sphaerodactylidae: Sphaerodactylus).</title>
        <authorList>
            <person name="Pinto B.J."/>
            <person name="Keating S.E."/>
            <person name="Gamble T."/>
        </authorList>
    </citation>
    <scope>NUCLEOTIDE SEQUENCE</scope>
    <source>
        <strain evidence="1">TG3544</strain>
    </source>
</reference>
<evidence type="ECO:0000313" key="2">
    <source>
        <dbReference type="Proteomes" id="UP000827872"/>
    </source>
</evidence>
<keyword evidence="2" id="KW-1185">Reference proteome</keyword>
<sequence length="182" mass="19988">MSSERGAPPTPVQIREANAHLAALHGRVAELERRLAAAEETVRGQARSLIRKDHELRAALQGLGHQKDREIAALEEKLLSSEEETQKLLGLLQDKDTLILHLKHRSRLLDKICRSRPVLDHLLAYMAEGEQLSPVPATQSKGSALDCDHLLETGCTCLGLDSKDFALDNDQESGKSVFGTTV</sequence>
<dbReference type="EMBL" id="CM037618">
    <property type="protein sequence ID" value="KAH7998969.1"/>
    <property type="molecule type" value="Genomic_DNA"/>
</dbReference>
<comment type="caution">
    <text evidence="1">The sequence shown here is derived from an EMBL/GenBank/DDBJ whole genome shotgun (WGS) entry which is preliminary data.</text>
</comment>
<dbReference type="Proteomes" id="UP000827872">
    <property type="component" value="Linkage Group LG05"/>
</dbReference>
<evidence type="ECO:0000313" key="1">
    <source>
        <dbReference type="EMBL" id="KAH7998969.1"/>
    </source>
</evidence>
<proteinExistence type="predicted"/>
<accession>A0ACB8F266</accession>
<protein>
    <submittedName>
        <fullName evidence="1">Uncharacterized protein</fullName>
    </submittedName>
</protein>
<gene>
    <name evidence="1" type="ORF">K3G42_003335</name>
</gene>